<dbReference type="NCBIfam" id="NF033539">
    <property type="entry name" value="transpos_IS1380"/>
    <property type="match status" value="1"/>
</dbReference>
<evidence type="ECO:0000313" key="3">
    <source>
        <dbReference type="Proteomes" id="UP001499967"/>
    </source>
</evidence>
<evidence type="ECO:0000313" key="2">
    <source>
        <dbReference type="EMBL" id="GAA0925009.1"/>
    </source>
</evidence>
<dbReference type="SUPFAM" id="SSF53098">
    <property type="entry name" value="Ribonuclease H-like"/>
    <property type="match status" value="1"/>
</dbReference>
<comment type="caution">
    <text evidence="2">The sequence shown here is derived from an EMBL/GenBank/DDBJ whole genome shotgun (WGS) entry which is preliminary data.</text>
</comment>
<dbReference type="InterPro" id="IPR047960">
    <property type="entry name" value="Transpos_IS1380"/>
</dbReference>
<dbReference type="Proteomes" id="UP001499967">
    <property type="component" value="Unassembled WGS sequence"/>
</dbReference>
<dbReference type="RefSeq" id="WP_343939321.1">
    <property type="nucleotide sequence ID" value="NZ_BAAAHP010000026.1"/>
</dbReference>
<proteinExistence type="predicted"/>
<dbReference type="Pfam" id="PF13701">
    <property type="entry name" value="DDE_Tnp_1_4"/>
    <property type="match status" value="1"/>
</dbReference>
<keyword evidence="3" id="KW-1185">Reference proteome</keyword>
<dbReference type="InterPro" id="IPR025668">
    <property type="entry name" value="Tnp_DDE_dom"/>
</dbReference>
<sequence length="451" mass="49767">MTETTPALFAMPASGGKPVIAAFDGGAQTSDIGVALLAAVERRFGFIDRLAELVPDRRDPARVTHRTGDMLRARVLAIAAGYEDVADLDALRRDPAFLMALGREPETGPGLCSKPTMHRLENAPDKAAGRAMFRAMVDWFCMSFPSPPGTLTLDIDETPDAVHGGSQLALFNGHYGMTCHLPIHIYHVESGRPVAVLLRPGKPPSGRELRAIMRVVMRRLRRVWPRTTVTWRGDGRYATPETMGYLEAEGCGYLFGLPANRRIDALFAAPADALKAGRAVGPDGGTLRDHAEARYAAASWTDPRGGAIERRVVARMEASPHGYDVRYVVTNLPTPPAVLYDSLYCRRGEMENLIKLHKVQLASDRTSCVSPLANQFRLVLHTIAYWMMIELRRLIAATRPERRASFDTIRLRLIKIAARIEQMKTRIRVHLPSDHPAAGLFRSLSIRLAGP</sequence>
<gene>
    <name evidence="2" type="ORF">GCM10009559_09630</name>
</gene>
<dbReference type="EMBL" id="BAAAHP010000026">
    <property type="protein sequence ID" value="GAA0925009.1"/>
    <property type="molecule type" value="Genomic_DNA"/>
</dbReference>
<dbReference type="InterPro" id="IPR012337">
    <property type="entry name" value="RNaseH-like_sf"/>
</dbReference>
<accession>A0ABN1P9W3</accession>
<evidence type="ECO:0000259" key="1">
    <source>
        <dbReference type="Pfam" id="PF13701"/>
    </source>
</evidence>
<reference evidence="2 3" key="1">
    <citation type="journal article" date="2019" name="Int. J. Syst. Evol. Microbiol.">
        <title>The Global Catalogue of Microorganisms (GCM) 10K type strain sequencing project: providing services to taxonomists for standard genome sequencing and annotation.</title>
        <authorList>
            <consortium name="The Broad Institute Genomics Platform"/>
            <consortium name="The Broad Institute Genome Sequencing Center for Infectious Disease"/>
            <person name="Wu L."/>
            <person name="Ma J."/>
        </authorList>
    </citation>
    <scope>NUCLEOTIDE SEQUENCE [LARGE SCALE GENOMIC DNA]</scope>
    <source>
        <strain evidence="2 3">JCM 11117</strain>
    </source>
</reference>
<feature type="domain" description="Transposase DDE" evidence="1">
    <location>
        <begin position="14"/>
        <end position="448"/>
    </location>
</feature>
<name>A0ABN1P9W3_9PSEU</name>
<protein>
    <recommendedName>
        <fullName evidence="1">Transposase DDE domain-containing protein</fullName>
    </recommendedName>
</protein>
<organism evidence="2 3">
    <name type="scientific">Pseudonocardia zijingensis</name>
    <dbReference type="NCBI Taxonomy" id="153376"/>
    <lineage>
        <taxon>Bacteria</taxon>
        <taxon>Bacillati</taxon>
        <taxon>Actinomycetota</taxon>
        <taxon>Actinomycetes</taxon>
        <taxon>Pseudonocardiales</taxon>
        <taxon>Pseudonocardiaceae</taxon>
        <taxon>Pseudonocardia</taxon>
    </lineage>
</organism>